<name>A0A1I3BWS2_9RHOB</name>
<dbReference type="InterPro" id="IPR020568">
    <property type="entry name" value="Ribosomal_Su5_D2-typ_SF"/>
</dbReference>
<dbReference type="SMART" id="SM00382">
    <property type="entry name" value="AAA"/>
    <property type="match status" value="1"/>
</dbReference>
<reference evidence="3 4" key="1">
    <citation type="submission" date="2016-10" db="EMBL/GenBank/DDBJ databases">
        <authorList>
            <person name="de Groot N.N."/>
        </authorList>
    </citation>
    <scope>NUCLEOTIDE SEQUENCE [LARGE SCALE GENOMIC DNA]</scope>
    <source>
        <strain evidence="3 4">DSM 8537</strain>
    </source>
</reference>
<evidence type="ECO:0000313" key="3">
    <source>
        <dbReference type="EMBL" id="SFH66496.1"/>
    </source>
</evidence>
<dbReference type="InterPro" id="IPR045006">
    <property type="entry name" value="CHLI-like"/>
</dbReference>
<dbReference type="Proteomes" id="UP000183635">
    <property type="component" value="Unassembled WGS sequence"/>
</dbReference>
<gene>
    <name evidence="3" type="ORF">SAMN04488021_12527</name>
</gene>
<dbReference type="NCBIfam" id="TIGR00368">
    <property type="entry name" value="YifB family Mg chelatase-like AAA ATPase"/>
    <property type="match status" value="1"/>
</dbReference>
<dbReference type="InterPro" id="IPR004482">
    <property type="entry name" value="Mg_chelat-rel"/>
</dbReference>
<dbReference type="PANTHER" id="PTHR32039">
    <property type="entry name" value="MAGNESIUM-CHELATASE SUBUNIT CHLI"/>
    <property type="match status" value="1"/>
</dbReference>
<dbReference type="STRING" id="34004.SAMN04488021_12527"/>
<dbReference type="Gene3D" id="3.30.230.10">
    <property type="match status" value="1"/>
</dbReference>
<accession>A0A1I3BWS2</accession>
<dbReference type="EMBL" id="FOPU01000025">
    <property type="protein sequence ID" value="SFH66496.1"/>
    <property type="molecule type" value="Genomic_DNA"/>
</dbReference>
<dbReference type="Gene3D" id="3.40.50.300">
    <property type="entry name" value="P-loop containing nucleotide triphosphate hydrolases"/>
    <property type="match status" value="1"/>
</dbReference>
<proteinExistence type="inferred from homology"/>
<dbReference type="RefSeq" id="WP_074968942.1">
    <property type="nucleotide sequence ID" value="NZ_CBCRYP010000003.1"/>
</dbReference>
<dbReference type="Pfam" id="PF13541">
    <property type="entry name" value="ChlI"/>
    <property type="match status" value="1"/>
</dbReference>
<dbReference type="GO" id="GO:0005524">
    <property type="term" value="F:ATP binding"/>
    <property type="evidence" value="ECO:0007669"/>
    <property type="project" value="InterPro"/>
</dbReference>
<evidence type="ECO:0000259" key="2">
    <source>
        <dbReference type="SMART" id="SM00382"/>
    </source>
</evidence>
<dbReference type="InterPro" id="IPR014721">
    <property type="entry name" value="Ribsml_uS5_D2-typ_fold_subgr"/>
</dbReference>
<keyword evidence="4" id="KW-1185">Reference proteome</keyword>
<sequence>MVAIAYTVAFDGVEARLVEVQCSVSPGLPGFAIVGLPDKSVSEARERVKAAFGALSIAMPSRRVTVNLSPADLPKEGSHFDLPIALAVLGALDVVPADALERVVSLGELALDGRLSPVTGALPAAMAAAEDGRALIVPRACGAEAAWVAAVPVLAPRNLREAVDHLTDRAPLARAAPGEPALAPQHADLSEVIGQERARRAVEIAAAGRHHLLMVGAPGASKSMLATRLPGILPPLTPQEALETSVIHSVAGQLAEGGISRNAPFQQPHHTASMAAMVGGGRGARPGQASLAHNGVLFLDELPEFERRVVDALREPLETGEIHVSRANAHIRYPARFLLVAAAYPCRCGEIADPGQACAKAPRCGSDYLGRISGPMMDRFDLRFEVPQVAIEDLALPATGESSAIVAARVAAARAIQNGRFADHPTARVNADASGRLLEEIAPLDGECRALLSLAAERLGLTPRGYHRILRSARTIADLDESAAIRQPHLAEALSYRLPFGRAD</sequence>
<dbReference type="Pfam" id="PF13335">
    <property type="entry name" value="Mg_chelatase_C"/>
    <property type="match status" value="1"/>
</dbReference>
<dbReference type="InterPro" id="IPR025158">
    <property type="entry name" value="Mg_chelat-rel_C"/>
</dbReference>
<evidence type="ECO:0000313" key="4">
    <source>
        <dbReference type="Proteomes" id="UP000183635"/>
    </source>
</evidence>
<dbReference type="InterPro" id="IPR003593">
    <property type="entry name" value="AAA+_ATPase"/>
</dbReference>
<dbReference type="PANTHER" id="PTHR32039:SF7">
    <property type="entry name" value="COMPETENCE PROTEIN COMM"/>
    <property type="match status" value="1"/>
</dbReference>
<comment type="similarity">
    <text evidence="1">Belongs to the Mg-chelatase subunits D/I family. ComM subfamily.</text>
</comment>
<evidence type="ECO:0000256" key="1">
    <source>
        <dbReference type="ARBA" id="ARBA00006354"/>
    </source>
</evidence>
<dbReference type="InterPro" id="IPR000523">
    <property type="entry name" value="Mg_chelatse_chII-like_cat_dom"/>
</dbReference>
<organism evidence="3 4">
    <name type="scientific">Paracoccus aminovorans</name>
    <dbReference type="NCBI Taxonomy" id="34004"/>
    <lineage>
        <taxon>Bacteria</taxon>
        <taxon>Pseudomonadati</taxon>
        <taxon>Pseudomonadota</taxon>
        <taxon>Alphaproteobacteria</taxon>
        <taxon>Rhodobacterales</taxon>
        <taxon>Paracoccaceae</taxon>
        <taxon>Paracoccus</taxon>
    </lineage>
</organism>
<dbReference type="InterPro" id="IPR027417">
    <property type="entry name" value="P-loop_NTPase"/>
</dbReference>
<protein>
    <submittedName>
        <fullName evidence="3">Magnesium chelatase family protein</fullName>
    </submittedName>
</protein>
<dbReference type="SUPFAM" id="SSF54211">
    <property type="entry name" value="Ribosomal protein S5 domain 2-like"/>
    <property type="match status" value="1"/>
</dbReference>
<dbReference type="OrthoDB" id="9813147at2"/>
<feature type="domain" description="AAA+ ATPase" evidence="2">
    <location>
        <begin position="208"/>
        <end position="390"/>
    </location>
</feature>
<dbReference type="AlphaFoldDB" id="A0A1I3BWS2"/>
<dbReference type="SUPFAM" id="SSF52540">
    <property type="entry name" value="P-loop containing nucleoside triphosphate hydrolases"/>
    <property type="match status" value="1"/>
</dbReference>
<dbReference type="Pfam" id="PF01078">
    <property type="entry name" value="Mg_chelatase"/>
    <property type="match status" value="1"/>
</dbReference>